<evidence type="ECO:0000256" key="8">
    <source>
        <dbReference type="ARBA" id="ARBA00022723"/>
    </source>
</evidence>
<dbReference type="SUPFAM" id="SSF55486">
    <property type="entry name" value="Metalloproteases ('zincins'), catalytic domain"/>
    <property type="match status" value="1"/>
</dbReference>
<dbReference type="RefSeq" id="WP_110031940.1">
    <property type="nucleotide sequence ID" value="NZ_QGTR01000002.1"/>
</dbReference>
<evidence type="ECO:0000256" key="6">
    <source>
        <dbReference type="ARBA" id="ARBA00022438"/>
    </source>
</evidence>
<keyword evidence="11" id="KW-0482">Metalloprotease</keyword>
<dbReference type="OrthoDB" id="100605at2"/>
<accession>A0A317PTT7</accession>
<keyword evidence="10" id="KW-0862">Zinc</keyword>
<evidence type="ECO:0000256" key="12">
    <source>
        <dbReference type="NCBIfam" id="TIGR02414"/>
    </source>
</evidence>
<gene>
    <name evidence="17" type="ORF">DFR52_102912</name>
</gene>
<reference evidence="17 18" key="1">
    <citation type="submission" date="2018-05" db="EMBL/GenBank/DDBJ databases">
        <title>Genomic Encyclopedia of Type Strains, Phase IV (KMG-IV): sequencing the most valuable type-strain genomes for metagenomic binning, comparative biology and taxonomic classification.</title>
        <authorList>
            <person name="Goeker M."/>
        </authorList>
    </citation>
    <scope>NUCLEOTIDE SEQUENCE [LARGE SCALE GENOMIC DNA]</scope>
    <source>
        <strain evidence="17 18">DSM 16791</strain>
    </source>
</reference>
<evidence type="ECO:0000256" key="7">
    <source>
        <dbReference type="ARBA" id="ARBA00022670"/>
    </source>
</evidence>
<evidence type="ECO:0000259" key="15">
    <source>
        <dbReference type="Pfam" id="PF17432"/>
    </source>
</evidence>
<keyword evidence="18" id="KW-1185">Reference proteome</keyword>
<evidence type="ECO:0000256" key="2">
    <source>
        <dbReference type="ARBA" id="ARBA00001947"/>
    </source>
</evidence>
<dbReference type="InterPro" id="IPR035414">
    <property type="entry name" value="Peptidase_M1_pepN_Ig-like"/>
</dbReference>
<comment type="cofactor">
    <cofactor evidence="2">
        <name>Zn(2+)</name>
        <dbReference type="ChEBI" id="CHEBI:29105"/>
    </cofactor>
</comment>
<dbReference type="Gene3D" id="2.60.40.1730">
    <property type="entry name" value="tricorn interacting facor f3 domain"/>
    <property type="match status" value="1"/>
</dbReference>
<dbReference type="InterPro" id="IPR027268">
    <property type="entry name" value="Peptidase_M4/M1_CTD_sf"/>
</dbReference>
<name>A0A317PTT7_9HYPH</name>
<protein>
    <recommendedName>
        <fullName evidence="5 12">Aminopeptidase N</fullName>
        <ecNumber evidence="4 12">3.4.11.2</ecNumber>
    </recommendedName>
</protein>
<dbReference type="GO" id="GO:0008270">
    <property type="term" value="F:zinc ion binding"/>
    <property type="evidence" value="ECO:0007669"/>
    <property type="project" value="InterPro"/>
</dbReference>
<evidence type="ECO:0000259" key="13">
    <source>
        <dbReference type="Pfam" id="PF01433"/>
    </source>
</evidence>
<keyword evidence="8" id="KW-0479">Metal-binding</keyword>
<keyword evidence="6 17" id="KW-0031">Aminopeptidase</keyword>
<feature type="domain" description="Peptidase M1 membrane alanine aminopeptidase" evidence="13">
    <location>
        <begin position="232"/>
        <end position="443"/>
    </location>
</feature>
<dbReference type="InterPro" id="IPR001930">
    <property type="entry name" value="Peptidase_M1"/>
</dbReference>
<dbReference type="InterPro" id="IPR038438">
    <property type="entry name" value="PepN_Ig-like_sf"/>
</dbReference>
<comment type="similarity">
    <text evidence="3">Belongs to the peptidase M1 family.</text>
</comment>
<dbReference type="InterPro" id="IPR042097">
    <property type="entry name" value="Aminopeptidase_N-like_N_sf"/>
</dbReference>
<dbReference type="PANTHER" id="PTHR46322:SF1">
    <property type="entry name" value="PUROMYCIN-SENSITIVE AMINOPEPTIDASE"/>
    <property type="match status" value="1"/>
</dbReference>
<dbReference type="Gene3D" id="3.30.2010.30">
    <property type="match status" value="1"/>
</dbReference>
<dbReference type="GO" id="GO:0016285">
    <property type="term" value="F:alanyl aminopeptidase activity"/>
    <property type="evidence" value="ECO:0007669"/>
    <property type="project" value="UniProtKB-EC"/>
</dbReference>
<evidence type="ECO:0000259" key="14">
    <source>
        <dbReference type="Pfam" id="PF11940"/>
    </source>
</evidence>
<sequence>MRTDTGQVFHLKDYAPTDFVVDRIDLTFELDPAETKVISRVLMKRRAGVSRSAPLVFDGDELTLDSVQLDGNDIDPADFDVTPENLTIRNLPAEATFEITVNTTIAPEANTSLMGLYRTGNIYCTQCEAEGFRRITYFYDRPDVLAVYTVTIISRKDDARLMLSNGNYLGGGNYDEGRHFAAWFDPHPKPSYLFALVAGDLGVIEDTFTTMDEREVALRIYVEHGKEKRAAYAMDALKRSMRWDEETFGRAYDLDIFMIVAVSDFNMGAMENKGLNVFNDKYVLADPETATDADYANIEAIIAHEYFHNWTGNRITCRDWFQLCLKEGLTVFRDHAFSADQRSAPVKRIAEIRLLKAHQFPEDAGPLAHPVRPESYREINNFYTATVYEKGSEVVGMLRTIVGADAFRQGMDLYFERHDGQAVTIEDFLACFAEASSRDLMQFSLWYSQAGTPSVSVSTSWDEAKSTFTVTLEQSLQPTPGQPRKEVMHIPLAYGLLLEDGSEHKGSPSGAGASSAAAGVLHLTRRKQSVTFADVASRPVLSINRGFSAPVNLAMEQSSADLAHIARHDADGVARWQAINDHATRHLVAAARLARDGRPLPASDELCAILTAVAGDESLEPAFRAQALTLPAESDIAREIGSNIEPDSIRAAREAVIADVARAGRELFSTLANQAPGGPYSPDAGSAGLRALAGIALSYASIAEASPARAAAVFAAADNMTVMAQALQVLAHHFPGTGAATDALAAFEARFADNPLVIDKWFAIQAMAPGAATLDRVRELMTSRHFDRMNPNRVRALIGSFSAGNPTGFNRADGAGFRLLADEVTAIDKRNPQLAARLLTAMRSWRSLEPVRQEEARLALVAILGAAQLSTDVSDIVQRTLAG</sequence>
<dbReference type="EC" id="3.4.11.2" evidence="4 12"/>
<dbReference type="InterPro" id="IPR045357">
    <property type="entry name" value="Aminopeptidase_N-like_N"/>
</dbReference>
<evidence type="ECO:0000256" key="11">
    <source>
        <dbReference type="ARBA" id="ARBA00023049"/>
    </source>
</evidence>
<dbReference type="AlphaFoldDB" id="A0A317PTT7"/>
<dbReference type="Pfam" id="PF01433">
    <property type="entry name" value="Peptidase_M1"/>
    <property type="match status" value="1"/>
</dbReference>
<dbReference type="Pfam" id="PF11940">
    <property type="entry name" value="DUF3458"/>
    <property type="match status" value="1"/>
</dbReference>
<dbReference type="PANTHER" id="PTHR46322">
    <property type="entry name" value="PUROMYCIN-SENSITIVE AMINOPEPTIDASE"/>
    <property type="match status" value="1"/>
</dbReference>
<evidence type="ECO:0000259" key="16">
    <source>
        <dbReference type="Pfam" id="PF17900"/>
    </source>
</evidence>
<dbReference type="GO" id="GO:0008237">
    <property type="term" value="F:metallopeptidase activity"/>
    <property type="evidence" value="ECO:0007669"/>
    <property type="project" value="UniProtKB-UniRule"/>
</dbReference>
<evidence type="ECO:0000256" key="5">
    <source>
        <dbReference type="ARBA" id="ARBA00015611"/>
    </source>
</evidence>
<dbReference type="Gene3D" id="2.60.40.1840">
    <property type="match status" value="1"/>
</dbReference>
<dbReference type="Pfam" id="PF17432">
    <property type="entry name" value="DUF3458_C"/>
    <property type="match status" value="1"/>
</dbReference>
<dbReference type="InterPro" id="IPR024601">
    <property type="entry name" value="Peptidase_M1_pepN_C"/>
</dbReference>
<dbReference type="InterPro" id="IPR014782">
    <property type="entry name" value="Peptidase_M1_dom"/>
</dbReference>
<evidence type="ECO:0000313" key="18">
    <source>
        <dbReference type="Proteomes" id="UP000246352"/>
    </source>
</evidence>
<dbReference type="EMBL" id="QGTR01000002">
    <property type="protein sequence ID" value="PWW02244.1"/>
    <property type="molecule type" value="Genomic_DNA"/>
</dbReference>
<dbReference type="SUPFAM" id="SSF63737">
    <property type="entry name" value="Leukotriene A4 hydrolase N-terminal domain"/>
    <property type="match status" value="1"/>
</dbReference>
<dbReference type="NCBIfam" id="TIGR02414">
    <property type="entry name" value="pepN_proteo"/>
    <property type="match status" value="1"/>
</dbReference>
<evidence type="ECO:0000313" key="17">
    <source>
        <dbReference type="EMBL" id="PWW02244.1"/>
    </source>
</evidence>
<proteinExistence type="inferred from homology"/>
<comment type="caution">
    <text evidence="17">The sequence shown here is derived from an EMBL/GenBank/DDBJ whole genome shotgun (WGS) entry which is preliminary data.</text>
</comment>
<dbReference type="FunFam" id="3.30.2010.30:FF:000002">
    <property type="entry name" value="Putative aminopeptidase N"/>
    <property type="match status" value="1"/>
</dbReference>
<organism evidence="17 18">
    <name type="scientific">Hoeflea marina</name>
    <dbReference type="NCBI Taxonomy" id="274592"/>
    <lineage>
        <taxon>Bacteria</taxon>
        <taxon>Pseudomonadati</taxon>
        <taxon>Pseudomonadota</taxon>
        <taxon>Alphaproteobacteria</taxon>
        <taxon>Hyphomicrobiales</taxon>
        <taxon>Rhizobiaceae</taxon>
        <taxon>Hoeflea</taxon>
    </lineage>
</organism>
<evidence type="ECO:0000256" key="4">
    <source>
        <dbReference type="ARBA" id="ARBA00012564"/>
    </source>
</evidence>
<evidence type="ECO:0000256" key="9">
    <source>
        <dbReference type="ARBA" id="ARBA00022801"/>
    </source>
</evidence>
<dbReference type="InterPro" id="IPR012779">
    <property type="entry name" value="Peptidase_M1_pepN"/>
</dbReference>
<dbReference type="Gene3D" id="1.10.390.10">
    <property type="entry name" value="Neutral Protease Domain 2"/>
    <property type="match status" value="1"/>
</dbReference>
<comment type="catalytic activity">
    <reaction evidence="1">
        <text>Release of an N-terminal amino acid, Xaa-|-Yaa- from a peptide, amide or arylamide. Xaa is preferably Ala, but may be most amino acids including Pro (slow action). When a terminal hydrophobic residue is followed by a prolyl residue, the two may be released as an intact Xaa-Pro dipeptide.</text>
        <dbReference type="EC" id="3.4.11.2"/>
    </reaction>
</comment>
<feature type="domain" description="Peptidase M1 alanyl aminopeptidase C-terminal" evidence="15">
    <location>
        <begin position="560"/>
        <end position="882"/>
    </location>
</feature>
<dbReference type="InterPro" id="IPR037144">
    <property type="entry name" value="Peptidase_M1_pepN_C_sf"/>
</dbReference>
<dbReference type="CDD" id="cd09600">
    <property type="entry name" value="M1_APN"/>
    <property type="match status" value="1"/>
</dbReference>
<dbReference type="Pfam" id="PF17900">
    <property type="entry name" value="Peptidase_M1_N"/>
    <property type="match status" value="1"/>
</dbReference>
<evidence type="ECO:0000256" key="3">
    <source>
        <dbReference type="ARBA" id="ARBA00010136"/>
    </source>
</evidence>
<evidence type="ECO:0000256" key="10">
    <source>
        <dbReference type="ARBA" id="ARBA00022833"/>
    </source>
</evidence>
<dbReference type="Proteomes" id="UP000246352">
    <property type="component" value="Unassembled WGS sequence"/>
</dbReference>
<dbReference type="PRINTS" id="PR00756">
    <property type="entry name" value="ALADIPTASE"/>
</dbReference>
<dbReference type="GO" id="GO:0006508">
    <property type="term" value="P:proteolysis"/>
    <property type="evidence" value="ECO:0007669"/>
    <property type="project" value="UniProtKB-UniRule"/>
</dbReference>
<feature type="domain" description="Peptidase M1 alanyl aminopeptidase Ig-like fold" evidence="14">
    <location>
        <begin position="451"/>
        <end position="554"/>
    </location>
</feature>
<feature type="domain" description="Aminopeptidase N-like N-terminal" evidence="16">
    <location>
        <begin position="52"/>
        <end position="193"/>
    </location>
</feature>
<keyword evidence="9" id="KW-0378">Hydrolase</keyword>
<evidence type="ECO:0000256" key="1">
    <source>
        <dbReference type="ARBA" id="ARBA00000098"/>
    </source>
</evidence>
<keyword evidence="7" id="KW-0645">Protease</keyword>
<dbReference type="Gene3D" id="1.25.50.10">
    <property type="entry name" value="Peptidase M1, alanyl aminopeptidase, C-terminal domain"/>
    <property type="match status" value="1"/>
</dbReference>